<sequence length="214" mass="24112">MPALQLNTPEGELEVRYTAADNPDAPMALILHPHPEHGGTMNNKVVYTLYQIFAEQGFHVARFNFRGVGQSTGHFDFGEGELRDGIYVLKWMREQFPKTSEIWISGFSFGSWVALQLLKKNPDIQQFMCAAPPVNVYDFSFMLPMDRAGLFVQGTTDTIVNPDSTKELAEKISRMSDTVVECHMIDGADHFFTGKLDQLTDITTHYIQSKRGTS</sequence>
<dbReference type="KEGG" id="pbal:CPBP_00241"/>
<protein>
    <submittedName>
        <fullName evidence="2">Alpha/beta hydrolase</fullName>
    </submittedName>
</protein>
<dbReference type="Pfam" id="PF02129">
    <property type="entry name" value="Peptidase_S15"/>
    <property type="match status" value="1"/>
</dbReference>
<evidence type="ECO:0000313" key="3">
    <source>
        <dbReference type="Proteomes" id="UP000594001"/>
    </source>
</evidence>
<evidence type="ECO:0000313" key="2">
    <source>
        <dbReference type="EMBL" id="QOL19485.1"/>
    </source>
</evidence>
<dbReference type="InterPro" id="IPR000383">
    <property type="entry name" value="Xaa-Pro-like_dom"/>
</dbReference>
<dbReference type="PANTHER" id="PTHR42103">
    <property type="entry name" value="ALPHA/BETA-HYDROLASES SUPERFAMILY PROTEIN"/>
    <property type="match status" value="1"/>
</dbReference>
<feature type="domain" description="Xaa-Pro dipeptidyl-peptidase-like" evidence="1">
    <location>
        <begin position="25"/>
        <end position="141"/>
    </location>
</feature>
<gene>
    <name evidence="2" type="ORF">CPBP_00241</name>
</gene>
<dbReference type="SUPFAM" id="SSF53474">
    <property type="entry name" value="alpha/beta-Hydrolases"/>
    <property type="match status" value="1"/>
</dbReference>
<accession>A0A7L9RST7</accession>
<dbReference type="AlphaFoldDB" id="A0A7L9RST7"/>
<dbReference type="RefSeq" id="WP_350332239.1">
    <property type="nucleotide sequence ID" value="NZ_CP054719.1"/>
</dbReference>
<organism evidence="2 3">
    <name type="scientific">Candidatus Bodocaedibacter vickermanii</name>
    <dbReference type="NCBI Taxonomy" id="2741701"/>
    <lineage>
        <taxon>Bacteria</taxon>
        <taxon>Pseudomonadati</taxon>
        <taxon>Pseudomonadota</taxon>
        <taxon>Alphaproteobacteria</taxon>
        <taxon>Holosporales</taxon>
        <taxon>Candidatus Paracaedibacteraceae</taxon>
        <taxon>Candidatus Bodocaedibacter</taxon>
    </lineage>
</organism>
<name>A0A7L9RST7_9PROT</name>
<dbReference type="EMBL" id="CP054719">
    <property type="protein sequence ID" value="QOL19485.1"/>
    <property type="molecule type" value="Genomic_DNA"/>
</dbReference>
<keyword evidence="2" id="KW-0378">Hydrolase</keyword>
<dbReference type="PANTHER" id="PTHR42103:SF2">
    <property type="entry name" value="AB HYDROLASE-1 DOMAIN-CONTAINING PROTEIN"/>
    <property type="match status" value="1"/>
</dbReference>
<dbReference type="GO" id="GO:0016787">
    <property type="term" value="F:hydrolase activity"/>
    <property type="evidence" value="ECO:0007669"/>
    <property type="project" value="UniProtKB-KW"/>
</dbReference>
<keyword evidence="3" id="KW-1185">Reference proteome</keyword>
<evidence type="ECO:0000259" key="1">
    <source>
        <dbReference type="Pfam" id="PF02129"/>
    </source>
</evidence>
<dbReference type="InterPro" id="IPR029058">
    <property type="entry name" value="AB_hydrolase_fold"/>
</dbReference>
<dbReference type="Gene3D" id="3.40.50.1820">
    <property type="entry name" value="alpha/beta hydrolase"/>
    <property type="match status" value="1"/>
</dbReference>
<proteinExistence type="predicted"/>
<reference evidence="2 3" key="1">
    <citation type="submission" date="2020-06" db="EMBL/GenBank/DDBJ databases">
        <title>The endosymbiont of the kinetoplastid Bodo saltans is a Paracaedibacter-like alpha-proteobacterium possessing a putative toxin-antitoxin system.</title>
        <authorList>
            <person name="Midha S."/>
            <person name="Rigden D.J."/>
            <person name="Siozios S."/>
            <person name="Hurst G.D.D."/>
            <person name="Jackson A.P."/>
        </authorList>
    </citation>
    <scope>NUCLEOTIDE SEQUENCE [LARGE SCALE GENOMIC DNA]</scope>
    <source>
        <strain evidence="2">Lake Konstanz</strain>
    </source>
</reference>
<dbReference type="Proteomes" id="UP000594001">
    <property type="component" value="Chromosome"/>
</dbReference>